<accession>R8BJL5</accession>
<dbReference type="AlphaFoldDB" id="R8BJL5"/>
<name>R8BJL5_PHAM7</name>
<keyword evidence="4" id="KW-1185">Reference proteome</keyword>
<dbReference type="EMBL" id="KB933146">
    <property type="protein sequence ID" value="EON99506.1"/>
    <property type="molecule type" value="Genomic_DNA"/>
</dbReference>
<dbReference type="KEGG" id="tmn:UCRPA7_4960"/>
<proteinExistence type="predicted"/>
<dbReference type="RefSeq" id="XP_007915700.1">
    <property type="nucleotide sequence ID" value="XM_007917509.1"/>
</dbReference>
<dbReference type="OrthoDB" id="443402at2759"/>
<sequence>MLAGQDFNLALFIDGLDELDGDHKQLIDLIRPFRSNPGTKICVSSRPWNVFVDAFSCGPSLRLQDLTRGDIELFVDGKFNSTPAFRELQDALPDDASRLMEAIIEKAQGVFLWVAVVVNTILESITEGDNLSDLKTMVNELPSDLSELYDGIWCRIKPRYIAHSSQLFQIYKAILGEESVITMWLANENDPYDTDLSTIAFGRIKLIIQTMKRRLDSRTRGLLEVTDGHVDYLHRSVAEWVNFKWSVICSEAPVDFDPNLALLKAVTVEMSRVKKGIKDGGHTIIEDFWRAVQACLRYAARVRDYSPNFRELIEILDRLDKQCAEVAAFNPRGDPVPPIYAGAFTPESIEKRQGLPHWSTTQVRNEPDISFLALTAQFAISPYVRAKVTAEPSLVIPGPESCSILSHAVFGLAGFTDLHVRDRPLESGFPGPTSRYQLIQFLIETEVAATTDDSIKKQESASRQLAIYQRLVDNRFNGGIVQMPDGSLEGYYEAVCKLFEMNSDTRKLKSLNKERGPGREDHISEKTDKKEPSKSTPRSRQRFVKRIQKLFKDKPSS</sequence>
<evidence type="ECO:0000256" key="1">
    <source>
        <dbReference type="SAM" id="MobiDB-lite"/>
    </source>
</evidence>
<evidence type="ECO:0000313" key="4">
    <source>
        <dbReference type="Proteomes" id="UP000014074"/>
    </source>
</evidence>
<protein>
    <recommendedName>
        <fullName evidence="2">DUF7791 domain-containing protein</fullName>
    </recommendedName>
</protein>
<feature type="compositionally biased region" description="Basic residues" evidence="1">
    <location>
        <begin position="537"/>
        <end position="549"/>
    </location>
</feature>
<dbReference type="GeneID" id="19325466"/>
<dbReference type="HOGENOM" id="CLU_489324_0_0_1"/>
<dbReference type="PANTHER" id="PTHR10039:SF5">
    <property type="entry name" value="NACHT DOMAIN-CONTAINING PROTEIN"/>
    <property type="match status" value="1"/>
</dbReference>
<feature type="compositionally biased region" description="Basic and acidic residues" evidence="1">
    <location>
        <begin position="508"/>
        <end position="533"/>
    </location>
</feature>
<dbReference type="PANTHER" id="PTHR10039">
    <property type="entry name" value="AMELOGENIN"/>
    <property type="match status" value="1"/>
</dbReference>
<feature type="domain" description="DUF7791" evidence="2">
    <location>
        <begin position="155"/>
        <end position="274"/>
    </location>
</feature>
<organism evidence="3 4">
    <name type="scientific">Phaeoacremonium minimum (strain UCR-PA7)</name>
    <name type="common">Esca disease fungus</name>
    <name type="synonym">Togninia minima</name>
    <dbReference type="NCBI Taxonomy" id="1286976"/>
    <lineage>
        <taxon>Eukaryota</taxon>
        <taxon>Fungi</taxon>
        <taxon>Dikarya</taxon>
        <taxon>Ascomycota</taxon>
        <taxon>Pezizomycotina</taxon>
        <taxon>Sordariomycetes</taxon>
        <taxon>Sordariomycetidae</taxon>
        <taxon>Togniniales</taxon>
        <taxon>Togniniaceae</taxon>
        <taxon>Phaeoacremonium</taxon>
    </lineage>
</organism>
<dbReference type="InterPro" id="IPR056693">
    <property type="entry name" value="DUF7791"/>
</dbReference>
<evidence type="ECO:0000259" key="2">
    <source>
        <dbReference type="Pfam" id="PF25053"/>
    </source>
</evidence>
<dbReference type="Proteomes" id="UP000014074">
    <property type="component" value="Unassembled WGS sequence"/>
</dbReference>
<reference evidence="4" key="1">
    <citation type="journal article" date="2013" name="Genome Announc.">
        <title>Draft genome sequence of the ascomycete Phaeoacremonium aleophilum strain UCR-PA7, a causal agent of the esca disease complex in grapevines.</title>
        <authorList>
            <person name="Blanco-Ulate B."/>
            <person name="Rolshausen P."/>
            <person name="Cantu D."/>
        </authorList>
    </citation>
    <scope>NUCLEOTIDE SEQUENCE [LARGE SCALE GENOMIC DNA]</scope>
    <source>
        <strain evidence="4">UCR-PA7</strain>
    </source>
</reference>
<feature type="region of interest" description="Disordered" evidence="1">
    <location>
        <begin position="508"/>
        <end position="557"/>
    </location>
</feature>
<gene>
    <name evidence="3" type="ORF">UCRPA7_4960</name>
</gene>
<evidence type="ECO:0000313" key="3">
    <source>
        <dbReference type="EMBL" id="EON99506.1"/>
    </source>
</evidence>
<dbReference type="eggNOG" id="ENOG502SHWY">
    <property type="taxonomic scope" value="Eukaryota"/>
</dbReference>
<dbReference type="Pfam" id="PF25053">
    <property type="entry name" value="DUF7791"/>
    <property type="match status" value="1"/>
</dbReference>